<evidence type="ECO:0000313" key="2">
    <source>
        <dbReference type="EMBL" id="CAE1253918.1"/>
    </source>
</evidence>
<name>A0A812C860_ACAPH</name>
<keyword evidence="1" id="KW-1133">Transmembrane helix</keyword>
<evidence type="ECO:0000313" key="3">
    <source>
        <dbReference type="Proteomes" id="UP000597762"/>
    </source>
</evidence>
<comment type="caution">
    <text evidence="2">The sequence shown here is derived from an EMBL/GenBank/DDBJ whole genome shotgun (WGS) entry which is preliminary data.</text>
</comment>
<keyword evidence="3" id="KW-1185">Reference proteome</keyword>
<organism evidence="2 3">
    <name type="scientific">Acanthosepion pharaonis</name>
    <name type="common">Pharaoh cuttlefish</name>
    <name type="synonym">Sepia pharaonis</name>
    <dbReference type="NCBI Taxonomy" id="158019"/>
    <lineage>
        <taxon>Eukaryota</taxon>
        <taxon>Metazoa</taxon>
        <taxon>Spiralia</taxon>
        <taxon>Lophotrochozoa</taxon>
        <taxon>Mollusca</taxon>
        <taxon>Cephalopoda</taxon>
        <taxon>Coleoidea</taxon>
        <taxon>Decapodiformes</taxon>
        <taxon>Sepiida</taxon>
        <taxon>Sepiina</taxon>
        <taxon>Sepiidae</taxon>
        <taxon>Acanthosepion</taxon>
    </lineage>
</organism>
<dbReference type="AlphaFoldDB" id="A0A812C860"/>
<feature type="transmembrane region" description="Helical" evidence="1">
    <location>
        <begin position="192"/>
        <end position="216"/>
    </location>
</feature>
<protein>
    <recommendedName>
        <fullName evidence="4">Transmembrane protein</fullName>
    </recommendedName>
</protein>
<accession>A0A812C860</accession>
<proteinExistence type="predicted"/>
<keyword evidence="1" id="KW-0472">Membrane</keyword>
<dbReference type="Proteomes" id="UP000597762">
    <property type="component" value="Unassembled WGS sequence"/>
</dbReference>
<sequence>MLDKVFIGVSSSEQVTGHTGVKHSCVLVPVLFNIYLVAVTLISVTYGTQRRRPRGGQKNRFREYLKLTLVSCNIDSSQLKNLARHRIDWRTLCLAGVANFEEERRGVVEERRRQRHLQPANSIQGMFPCHLCPGSCRSRIGLLFLLAAHRRRMELEGSYETSHRFSLSLSFFLSFSHSLPYFAPFICSRHSFYLFIKSTGLFLFYINLFFLIYLNYSLAPSVSFRFSSYAIIYLAHL</sequence>
<gene>
    <name evidence="2" type="ORF">SPHA_28697</name>
</gene>
<evidence type="ECO:0008006" key="4">
    <source>
        <dbReference type="Google" id="ProtNLM"/>
    </source>
</evidence>
<keyword evidence="1" id="KW-0812">Transmembrane</keyword>
<reference evidence="2" key="1">
    <citation type="submission" date="2021-01" db="EMBL/GenBank/DDBJ databases">
        <authorList>
            <person name="Li R."/>
            <person name="Bekaert M."/>
        </authorList>
    </citation>
    <scope>NUCLEOTIDE SEQUENCE</scope>
    <source>
        <strain evidence="2">Farmed</strain>
    </source>
</reference>
<evidence type="ECO:0000256" key="1">
    <source>
        <dbReference type="SAM" id="Phobius"/>
    </source>
</evidence>
<feature type="transmembrane region" description="Helical" evidence="1">
    <location>
        <begin position="26"/>
        <end position="48"/>
    </location>
</feature>
<dbReference type="EMBL" id="CAHIKZ030001125">
    <property type="protein sequence ID" value="CAE1253918.1"/>
    <property type="molecule type" value="Genomic_DNA"/>
</dbReference>